<sequence>MIRRLTYGQLFLGMLLGFAGGVYIYKPMFEKYLSQRKALDSDVPTADAGKQEN</sequence>
<feature type="transmembrane region" description="Helical" evidence="1">
    <location>
        <begin position="6"/>
        <end position="25"/>
    </location>
</feature>
<dbReference type="EMBL" id="WNTK01000002">
    <property type="protein sequence ID" value="KAG9489375.1"/>
    <property type="molecule type" value="Genomic_DNA"/>
</dbReference>
<dbReference type="EMBL" id="WNTK01000002">
    <property type="protein sequence ID" value="KAG9489376.1"/>
    <property type="molecule type" value="Genomic_DNA"/>
</dbReference>
<dbReference type="Pfam" id="PF23670">
    <property type="entry name" value="PIGBOS1"/>
    <property type="match status" value="1"/>
</dbReference>
<proteinExistence type="predicted"/>
<dbReference type="AlphaFoldDB" id="A0A8J6FL89"/>
<evidence type="ECO:0000256" key="1">
    <source>
        <dbReference type="SAM" id="Phobius"/>
    </source>
</evidence>
<dbReference type="InterPro" id="IPR057394">
    <property type="entry name" value="PIGBOS1"/>
</dbReference>
<keyword evidence="1" id="KW-1133">Transmembrane helix</keyword>
<keyword evidence="1" id="KW-0472">Membrane</keyword>
<protein>
    <recommendedName>
        <fullName evidence="4">Protein PIGBOS1</fullName>
    </recommendedName>
</protein>
<keyword evidence="1" id="KW-0812">Transmembrane</keyword>
<accession>A0A8J6FL89</accession>
<organism evidence="2 3">
    <name type="scientific">Eleutherodactylus coqui</name>
    <name type="common">Puerto Rican coqui</name>
    <dbReference type="NCBI Taxonomy" id="57060"/>
    <lineage>
        <taxon>Eukaryota</taxon>
        <taxon>Metazoa</taxon>
        <taxon>Chordata</taxon>
        <taxon>Craniata</taxon>
        <taxon>Vertebrata</taxon>
        <taxon>Euteleostomi</taxon>
        <taxon>Amphibia</taxon>
        <taxon>Batrachia</taxon>
        <taxon>Anura</taxon>
        <taxon>Neobatrachia</taxon>
        <taxon>Hyloidea</taxon>
        <taxon>Eleutherodactylidae</taxon>
        <taxon>Eleutherodactylinae</taxon>
        <taxon>Eleutherodactylus</taxon>
        <taxon>Eleutherodactylus</taxon>
    </lineage>
</organism>
<evidence type="ECO:0000313" key="2">
    <source>
        <dbReference type="EMBL" id="KAG9489376.1"/>
    </source>
</evidence>
<dbReference type="Proteomes" id="UP000770717">
    <property type="component" value="Unassembled WGS sequence"/>
</dbReference>
<reference evidence="2" key="1">
    <citation type="thesis" date="2020" institute="ProQuest LLC" country="789 East Eisenhower Parkway, Ann Arbor, MI, USA">
        <title>Comparative Genomics and Chromosome Evolution.</title>
        <authorList>
            <person name="Mudd A.B."/>
        </authorList>
    </citation>
    <scope>NUCLEOTIDE SEQUENCE</scope>
    <source>
        <strain evidence="2">HN-11 Male</strain>
        <tissue evidence="2">Kidney and liver</tissue>
    </source>
</reference>
<name>A0A8J6FL89_ELECQ</name>
<evidence type="ECO:0008006" key="4">
    <source>
        <dbReference type="Google" id="ProtNLM"/>
    </source>
</evidence>
<gene>
    <name evidence="2" type="ORF">GDO78_005390</name>
</gene>
<evidence type="ECO:0000313" key="3">
    <source>
        <dbReference type="Proteomes" id="UP000770717"/>
    </source>
</evidence>
<comment type="caution">
    <text evidence="2">The sequence shown here is derived from an EMBL/GenBank/DDBJ whole genome shotgun (WGS) entry which is preliminary data.</text>
</comment>
<keyword evidence="3" id="KW-1185">Reference proteome</keyword>